<dbReference type="NCBIfam" id="TIGR00778">
    <property type="entry name" value="ahpD_dom"/>
    <property type="match status" value="1"/>
</dbReference>
<dbReference type="InterPro" id="IPR003779">
    <property type="entry name" value="CMD-like"/>
</dbReference>
<dbReference type="Pfam" id="PF02627">
    <property type="entry name" value="CMD"/>
    <property type="match status" value="1"/>
</dbReference>
<dbReference type="Proteomes" id="UP000193778">
    <property type="component" value="Unassembled WGS sequence"/>
</dbReference>
<dbReference type="OrthoDB" id="9801997at2"/>
<gene>
    <name evidence="2" type="ORF">RUM8411_02849</name>
</gene>
<dbReference type="SUPFAM" id="SSF69118">
    <property type="entry name" value="AhpD-like"/>
    <property type="match status" value="1"/>
</dbReference>
<dbReference type="InterPro" id="IPR004675">
    <property type="entry name" value="AhpD_core"/>
</dbReference>
<dbReference type="InterPro" id="IPR029032">
    <property type="entry name" value="AhpD-like"/>
</dbReference>
<dbReference type="EMBL" id="FWFP01000008">
    <property type="protein sequence ID" value="SLN58268.1"/>
    <property type="molecule type" value="Genomic_DNA"/>
</dbReference>
<dbReference type="PANTHER" id="PTHR34846">
    <property type="entry name" value="4-CARBOXYMUCONOLACTONE DECARBOXYLASE FAMILY PROTEIN (AFU_ORTHOLOGUE AFUA_6G11590)"/>
    <property type="match status" value="1"/>
</dbReference>
<dbReference type="AlphaFoldDB" id="A0A1X6ZQM1"/>
<accession>A0A1X6ZQM1</accession>
<name>A0A1X6ZQM1_9RHOB</name>
<evidence type="ECO:0000313" key="2">
    <source>
        <dbReference type="EMBL" id="SLN58268.1"/>
    </source>
</evidence>
<proteinExistence type="predicted"/>
<keyword evidence="3" id="KW-1185">Reference proteome</keyword>
<organism evidence="2 3">
    <name type="scientific">Ruegeria meonggei</name>
    <dbReference type="NCBI Taxonomy" id="1446476"/>
    <lineage>
        <taxon>Bacteria</taxon>
        <taxon>Pseudomonadati</taxon>
        <taxon>Pseudomonadota</taxon>
        <taxon>Alphaproteobacteria</taxon>
        <taxon>Rhodobacterales</taxon>
        <taxon>Roseobacteraceae</taxon>
        <taxon>Ruegeria</taxon>
    </lineage>
</organism>
<dbReference type="PANTHER" id="PTHR34846:SF10">
    <property type="entry name" value="CYTOPLASMIC PROTEIN"/>
    <property type="match status" value="1"/>
</dbReference>
<feature type="domain" description="Carboxymuconolactone decarboxylase-like" evidence="1">
    <location>
        <begin position="13"/>
        <end position="93"/>
    </location>
</feature>
<sequence length="153" mass="17367">MSPRINHFAVAPTLLQPMLDMEERLRASDLEHSLIELVKLRVSQINGCAYCIHMHTHDARNNGETEDRLHLLNAWHESSLYSERERAALIWAESLTRIETSRAPDDVYNAMAVQFPQPDQVALTLVITTINAWNRLAIGFAMPHPETRKATAA</sequence>
<evidence type="ECO:0000313" key="3">
    <source>
        <dbReference type="Proteomes" id="UP000193778"/>
    </source>
</evidence>
<dbReference type="RefSeq" id="WP_085823350.1">
    <property type="nucleotide sequence ID" value="NZ_FWFP01000008.1"/>
</dbReference>
<evidence type="ECO:0000259" key="1">
    <source>
        <dbReference type="Pfam" id="PF02627"/>
    </source>
</evidence>
<protein>
    <submittedName>
        <fullName evidence="2">Carboxymuconolactone decarboxylase family protein</fullName>
    </submittedName>
</protein>
<dbReference type="Gene3D" id="1.20.1290.10">
    <property type="entry name" value="AhpD-like"/>
    <property type="match status" value="1"/>
</dbReference>
<dbReference type="GO" id="GO:0051920">
    <property type="term" value="F:peroxiredoxin activity"/>
    <property type="evidence" value="ECO:0007669"/>
    <property type="project" value="InterPro"/>
</dbReference>
<reference evidence="3" key="1">
    <citation type="submission" date="2017-03" db="EMBL/GenBank/DDBJ databases">
        <authorList>
            <person name="Rodrigo-Torres L."/>
            <person name="Arahal R.D."/>
            <person name="Lucena T."/>
        </authorList>
    </citation>
    <scope>NUCLEOTIDE SEQUENCE [LARGE SCALE GENOMIC DNA]</scope>
    <source>
        <strain evidence="3">CECT 8411</strain>
    </source>
</reference>